<accession>A0A8B7Z883</accession>
<dbReference type="InterPro" id="IPR001590">
    <property type="entry name" value="Peptidase_M12B"/>
</dbReference>
<dbReference type="GO" id="GO:0006508">
    <property type="term" value="P:proteolysis"/>
    <property type="evidence" value="ECO:0007669"/>
    <property type="project" value="InterPro"/>
</dbReference>
<dbReference type="OrthoDB" id="5951731at2759"/>
<dbReference type="PROSITE" id="PS50215">
    <property type="entry name" value="ADAM_MEPRO"/>
    <property type="match status" value="1"/>
</dbReference>
<keyword evidence="1" id="KW-0862">Zinc</keyword>
<feature type="active site" evidence="1">
    <location>
        <position position="89"/>
    </location>
</feature>
<dbReference type="PANTHER" id="PTHR11905">
    <property type="entry name" value="ADAM A DISINTEGRIN AND METALLOPROTEASE DOMAIN"/>
    <property type="match status" value="1"/>
</dbReference>
<gene>
    <name evidence="5" type="primary">LOC110985271</name>
</gene>
<dbReference type="Proteomes" id="UP000694845">
    <property type="component" value="Unplaced"/>
</dbReference>
<dbReference type="RefSeq" id="XP_022101873.1">
    <property type="nucleotide sequence ID" value="XM_022246181.1"/>
</dbReference>
<proteinExistence type="predicted"/>
<evidence type="ECO:0000313" key="5">
    <source>
        <dbReference type="RefSeq" id="XP_022101873.1"/>
    </source>
</evidence>
<dbReference type="GO" id="GO:0046872">
    <property type="term" value="F:metal ion binding"/>
    <property type="evidence" value="ECO:0007669"/>
    <property type="project" value="UniProtKB-KW"/>
</dbReference>
<feature type="binding site" evidence="1">
    <location>
        <position position="88"/>
    </location>
    <ligand>
        <name>Zn(2+)</name>
        <dbReference type="ChEBI" id="CHEBI:29105"/>
        <note>catalytic</note>
    </ligand>
</feature>
<protein>
    <submittedName>
        <fullName evidence="5">Zinc metalloproteinase/disintegrin-like</fullName>
    </submittedName>
</protein>
<keyword evidence="1" id="KW-0479">Metal-binding</keyword>
<evidence type="ECO:0000256" key="1">
    <source>
        <dbReference type="PROSITE-ProRule" id="PRU00276"/>
    </source>
</evidence>
<dbReference type="GeneID" id="110985271"/>
<dbReference type="SUPFAM" id="SSF55486">
    <property type="entry name" value="Metalloproteases ('zincins'), catalytic domain"/>
    <property type="match status" value="1"/>
</dbReference>
<sequence>MVILTPSQPGFTTSSDPEESLENAEGWLQNNRYPSSDKRHWDNAAVMSGWSFTEDTLGLANLGECDNEKAVSISSFLGFDVATDTAAHEIGHNLGMCHDSFQNNCPPSGYIMAAETTDVRVKPKWSSCSKRYYNHFIASKDCYNDS</sequence>
<dbReference type="KEGG" id="aplc:110985271"/>
<dbReference type="Gene3D" id="3.40.390.10">
    <property type="entry name" value="Collagenase (Catalytic Domain)"/>
    <property type="match status" value="1"/>
</dbReference>
<evidence type="ECO:0000313" key="4">
    <source>
        <dbReference type="Proteomes" id="UP000694845"/>
    </source>
</evidence>
<feature type="domain" description="Peptidase M12B" evidence="3">
    <location>
        <begin position="1"/>
        <end position="141"/>
    </location>
</feature>
<dbReference type="GO" id="GO:0004222">
    <property type="term" value="F:metalloendopeptidase activity"/>
    <property type="evidence" value="ECO:0007669"/>
    <property type="project" value="InterPro"/>
</dbReference>
<dbReference type="Pfam" id="PF01421">
    <property type="entry name" value="Reprolysin"/>
    <property type="match status" value="1"/>
</dbReference>
<organism evidence="4 5">
    <name type="scientific">Acanthaster planci</name>
    <name type="common">Crown-of-thorns starfish</name>
    <dbReference type="NCBI Taxonomy" id="133434"/>
    <lineage>
        <taxon>Eukaryota</taxon>
        <taxon>Metazoa</taxon>
        <taxon>Echinodermata</taxon>
        <taxon>Eleutherozoa</taxon>
        <taxon>Asterozoa</taxon>
        <taxon>Asteroidea</taxon>
        <taxon>Valvatacea</taxon>
        <taxon>Valvatida</taxon>
        <taxon>Acanthasteridae</taxon>
        <taxon>Acanthaster</taxon>
    </lineage>
</organism>
<dbReference type="InterPro" id="IPR024079">
    <property type="entry name" value="MetalloPept_cat_dom_sf"/>
</dbReference>
<comment type="caution">
    <text evidence="1">Lacks conserved residue(s) required for the propagation of feature annotation.</text>
</comment>
<dbReference type="OMA" id="FIASKDC"/>
<evidence type="ECO:0000259" key="3">
    <source>
        <dbReference type="PROSITE" id="PS50215"/>
    </source>
</evidence>
<keyword evidence="4" id="KW-1185">Reference proteome</keyword>
<dbReference type="AlphaFoldDB" id="A0A8B7Z883"/>
<feature type="region of interest" description="Disordered" evidence="2">
    <location>
        <begin position="1"/>
        <end position="22"/>
    </location>
</feature>
<reference evidence="5" key="1">
    <citation type="submission" date="2025-08" db="UniProtKB">
        <authorList>
            <consortium name="RefSeq"/>
        </authorList>
    </citation>
    <scope>IDENTIFICATION</scope>
</reference>
<feature type="compositionally biased region" description="Polar residues" evidence="2">
    <location>
        <begin position="1"/>
        <end position="15"/>
    </location>
</feature>
<feature type="binding site" evidence="1">
    <location>
        <position position="98"/>
    </location>
    <ligand>
        <name>Zn(2+)</name>
        <dbReference type="ChEBI" id="CHEBI:29105"/>
        <note>catalytic</note>
    </ligand>
</feature>
<dbReference type="PANTHER" id="PTHR11905:SF159">
    <property type="entry name" value="ADAM METALLOPROTEASE"/>
    <property type="match status" value="1"/>
</dbReference>
<name>A0A8B7Z883_ACAPL</name>
<feature type="binding site" evidence="1">
    <location>
        <position position="92"/>
    </location>
    <ligand>
        <name>Zn(2+)</name>
        <dbReference type="ChEBI" id="CHEBI:29105"/>
        <note>catalytic</note>
    </ligand>
</feature>
<evidence type="ECO:0000256" key="2">
    <source>
        <dbReference type="SAM" id="MobiDB-lite"/>
    </source>
</evidence>